<reference evidence="2 3" key="1">
    <citation type="submission" date="2015-09" db="EMBL/GenBank/DDBJ databases">
        <title>Genome announcement of multiple Pseudomonas syringae strains.</title>
        <authorList>
            <person name="Thakur S."/>
            <person name="Wang P.W."/>
            <person name="Gong Y."/>
            <person name="Weir B.S."/>
            <person name="Guttman D.S."/>
        </authorList>
    </citation>
    <scope>NUCLEOTIDE SEQUENCE [LARGE SCALE GENOMIC DNA]</scope>
    <source>
        <strain evidence="2 3">ICMP2802</strain>
    </source>
</reference>
<evidence type="ECO:0000313" key="2">
    <source>
        <dbReference type="EMBL" id="KPW20517.1"/>
    </source>
</evidence>
<evidence type="ECO:0000256" key="1">
    <source>
        <dbReference type="SAM" id="MobiDB-lite"/>
    </source>
</evidence>
<sequence length="161" mass="18294">MNSATGTKKNSNRHKLPSASPRAAIRKAPRTCSPYWKPSARCTWRRMSVCNCGWRACRRALRCTRHWVGAGRCTERHARNDNPTTTIVRRRASRTAFPRRSVRNDNLNSVLKLCVNLHEQIIIPTTVPKLCVGLREQLIIVRRSASSCDAERRELHSHAGA</sequence>
<dbReference type="Proteomes" id="UP000050297">
    <property type="component" value="Unassembled WGS sequence"/>
</dbReference>
<comment type="caution">
    <text evidence="2">The sequence shown here is derived from an EMBL/GenBank/DDBJ whole genome shotgun (WGS) entry which is preliminary data.</text>
</comment>
<feature type="region of interest" description="Disordered" evidence="1">
    <location>
        <begin position="1"/>
        <end position="25"/>
    </location>
</feature>
<protein>
    <submittedName>
        <fullName evidence="2">Uncharacterized protein</fullName>
    </submittedName>
</protein>
<organism evidence="2 3">
    <name type="scientific">Pseudomonas syringae pv. aceris</name>
    <dbReference type="NCBI Taxonomy" id="199198"/>
    <lineage>
        <taxon>Bacteria</taxon>
        <taxon>Pseudomonadati</taxon>
        <taxon>Pseudomonadota</taxon>
        <taxon>Gammaproteobacteria</taxon>
        <taxon>Pseudomonadales</taxon>
        <taxon>Pseudomonadaceae</taxon>
        <taxon>Pseudomonas</taxon>
        <taxon>Pseudomonas syringae</taxon>
    </lineage>
</organism>
<dbReference type="EMBL" id="LJPM01000251">
    <property type="protein sequence ID" value="KPW20517.1"/>
    <property type="molecule type" value="Genomic_DNA"/>
</dbReference>
<dbReference type="PATRIC" id="fig|199198.5.peg.5561"/>
<accession>A0A0P9J8U3</accession>
<gene>
    <name evidence="2" type="ORF">ALO91_03855</name>
</gene>
<name>A0A0P9J8U3_PSESX</name>
<proteinExistence type="predicted"/>
<evidence type="ECO:0000313" key="3">
    <source>
        <dbReference type="Proteomes" id="UP000050297"/>
    </source>
</evidence>
<dbReference type="AlphaFoldDB" id="A0A0P9J8U3"/>